<dbReference type="Proteomes" id="UP000064967">
    <property type="component" value="Chromosome"/>
</dbReference>
<accession>A0A0K1PXS4</accession>
<feature type="compositionally biased region" description="Polar residues" evidence="2">
    <location>
        <begin position="98"/>
        <end position="107"/>
    </location>
</feature>
<dbReference type="PANTHER" id="PTHR30329:SF21">
    <property type="entry name" value="LIPOPROTEIN YIAD-RELATED"/>
    <property type="match status" value="1"/>
</dbReference>
<dbReference type="InterPro" id="IPR006665">
    <property type="entry name" value="OmpA-like"/>
</dbReference>
<reference evidence="5 6" key="1">
    <citation type="submission" date="2015-08" db="EMBL/GenBank/DDBJ databases">
        <authorList>
            <person name="Babu N.S."/>
            <person name="Beckwith C.J."/>
            <person name="Beseler K.G."/>
            <person name="Brison A."/>
            <person name="Carone J.V."/>
            <person name="Caskin T.P."/>
            <person name="Diamond M."/>
            <person name="Durham M.E."/>
            <person name="Foxe J.M."/>
            <person name="Go M."/>
            <person name="Henderson B.A."/>
            <person name="Jones I.B."/>
            <person name="McGettigan J.A."/>
            <person name="Micheletti S.J."/>
            <person name="Nasrallah M.E."/>
            <person name="Ortiz D."/>
            <person name="Piller C.R."/>
            <person name="Privatt S.R."/>
            <person name="Schneider S.L."/>
            <person name="Sharp S."/>
            <person name="Smith T.C."/>
            <person name="Stanton J.D."/>
            <person name="Ullery H.E."/>
            <person name="Wilson R.J."/>
            <person name="Serrano M.G."/>
            <person name="Buck G."/>
            <person name="Lee V."/>
            <person name="Wang Y."/>
            <person name="Carvalho R."/>
            <person name="Voegtly L."/>
            <person name="Shi R."/>
            <person name="Duckworth R."/>
            <person name="Johnson A."/>
            <person name="Loviza R."/>
            <person name="Walstead R."/>
            <person name="Shah Z."/>
            <person name="Kiflezghi M."/>
            <person name="Wade K."/>
            <person name="Ball S.L."/>
            <person name="Bradley K.W."/>
            <person name="Asai D.J."/>
            <person name="Bowman C.A."/>
            <person name="Russell D.A."/>
            <person name="Pope W.H."/>
            <person name="Jacobs-Sera D."/>
            <person name="Hendrix R.W."/>
            <person name="Hatfull G.F."/>
        </authorList>
    </citation>
    <scope>NUCLEOTIDE SEQUENCE [LARGE SCALE GENOMIC DNA]</scope>
    <source>
        <strain evidence="5 6">DSM 27648</strain>
    </source>
</reference>
<dbReference type="SUPFAM" id="SSF103088">
    <property type="entry name" value="OmpA-like"/>
    <property type="match status" value="1"/>
</dbReference>
<dbReference type="InterPro" id="IPR036737">
    <property type="entry name" value="OmpA-like_sf"/>
</dbReference>
<evidence type="ECO:0000256" key="2">
    <source>
        <dbReference type="SAM" id="MobiDB-lite"/>
    </source>
</evidence>
<dbReference type="Pfam" id="PF00691">
    <property type="entry name" value="OmpA"/>
    <property type="match status" value="1"/>
</dbReference>
<dbReference type="GO" id="GO:0016020">
    <property type="term" value="C:membrane"/>
    <property type="evidence" value="ECO:0007669"/>
    <property type="project" value="UniProtKB-UniRule"/>
</dbReference>
<feature type="region of interest" description="Disordered" evidence="2">
    <location>
        <begin position="96"/>
        <end position="119"/>
    </location>
</feature>
<evidence type="ECO:0000313" key="6">
    <source>
        <dbReference type="Proteomes" id="UP000064967"/>
    </source>
</evidence>
<organism evidence="5 6">
    <name type="scientific">Labilithrix luteola</name>
    <dbReference type="NCBI Taxonomy" id="1391654"/>
    <lineage>
        <taxon>Bacteria</taxon>
        <taxon>Pseudomonadati</taxon>
        <taxon>Myxococcota</taxon>
        <taxon>Polyangia</taxon>
        <taxon>Polyangiales</taxon>
        <taxon>Labilitrichaceae</taxon>
        <taxon>Labilithrix</taxon>
    </lineage>
</organism>
<evidence type="ECO:0000256" key="1">
    <source>
        <dbReference type="PROSITE-ProRule" id="PRU00473"/>
    </source>
</evidence>
<dbReference type="EMBL" id="CP012333">
    <property type="protein sequence ID" value="AKU98323.1"/>
    <property type="molecule type" value="Genomic_DNA"/>
</dbReference>
<keyword evidence="3" id="KW-0732">Signal</keyword>
<keyword evidence="6" id="KW-1185">Reference proteome</keyword>
<dbReference type="AlphaFoldDB" id="A0A0K1PXS4"/>
<dbReference type="PROSITE" id="PS51257">
    <property type="entry name" value="PROKAR_LIPOPROTEIN"/>
    <property type="match status" value="1"/>
</dbReference>
<dbReference type="PANTHER" id="PTHR30329">
    <property type="entry name" value="STATOR ELEMENT OF FLAGELLAR MOTOR COMPLEX"/>
    <property type="match status" value="1"/>
</dbReference>
<sequence length="268" mass="28909">MKRMVSVLTPPALAALAFGVLAGCAGNQPPPTELRNARAAYHRAASDPVAQYNESGLIESRQALDVAERQYEDSPKSQETKTAGYVAERQAQVAEANARTSAATQEQLQKEQRLAGKSERRADIALERLGLAAKDEPRGTVITLPEANMFDTNKAVIRPEAKARLTEVAKAVKSVAEEGQPQDQGRTMTLIGYTDSTGSDERNATLSKERSDAVRTFFGEHGLNEAKIQTEGRGEADPVADNGTKEGRAQNRRVEIVISPPTHGGTMK</sequence>
<protein>
    <submittedName>
        <fullName evidence="5">Outer membrane protein A</fullName>
    </submittedName>
</protein>
<gene>
    <name evidence="5" type="ORF">AKJ09_04987</name>
</gene>
<evidence type="ECO:0000259" key="4">
    <source>
        <dbReference type="PROSITE" id="PS51123"/>
    </source>
</evidence>
<proteinExistence type="predicted"/>
<dbReference type="CDD" id="cd07185">
    <property type="entry name" value="OmpA_C-like"/>
    <property type="match status" value="1"/>
</dbReference>
<feature type="domain" description="OmpA-like" evidence="4">
    <location>
        <begin position="137"/>
        <end position="262"/>
    </location>
</feature>
<feature type="signal peptide" evidence="3">
    <location>
        <begin position="1"/>
        <end position="22"/>
    </location>
</feature>
<dbReference type="RefSeq" id="WP_146649302.1">
    <property type="nucleotide sequence ID" value="NZ_CP012333.1"/>
</dbReference>
<dbReference type="Gene3D" id="3.30.1330.60">
    <property type="entry name" value="OmpA-like domain"/>
    <property type="match status" value="1"/>
</dbReference>
<dbReference type="KEGG" id="llu:AKJ09_04987"/>
<name>A0A0K1PXS4_9BACT</name>
<keyword evidence="1" id="KW-0472">Membrane</keyword>
<dbReference type="Pfam" id="PF14346">
    <property type="entry name" value="DUF4398"/>
    <property type="match status" value="1"/>
</dbReference>
<feature type="compositionally biased region" description="Basic and acidic residues" evidence="2">
    <location>
        <begin position="224"/>
        <end position="236"/>
    </location>
</feature>
<dbReference type="STRING" id="1391654.AKJ09_04987"/>
<evidence type="ECO:0000313" key="5">
    <source>
        <dbReference type="EMBL" id="AKU98323.1"/>
    </source>
</evidence>
<feature type="compositionally biased region" description="Basic and acidic residues" evidence="2">
    <location>
        <begin position="108"/>
        <end position="119"/>
    </location>
</feature>
<feature type="region of interest" description="Disordered" evidence="2">
    <location>
        <begin position="224"/>
        <end position="268"/>
    </location>
</feature>
<dbReference type="PROSITE" id="PS51123">
    <property type="entry name" value="OMPA_2"/>
    <property type="match status" value="1"/>
</dbReference>
<dbReference type="OrthoDB" id="9805566at2"/>
<feature type="chain" id="PRO_5005466205" evidence="3">
    <location>
        <begin position="23"/>
        <end position="268"/>
    </location>
</feature>
<evidence type="ECO:0000256" key="3">
    <source>
        <dbReference type="SAM" id="SignalP"/>
    </source>
</evidence>
<dbReference type="InterPro" id="IPR050330">
    <property type="entry name" value="Bact_OuterMem_StrucFunc"/>
</dbReference>
<dbReference type="PRINTS" id="PR01023">
    <property type="entry name" value="NAFLGMOTY"/>
</dbReference>
<feature type="compositionally biased region" description="Basic and acidic residues" evidence="2">
    <location>
        <begin position="243"/>
        <end position="255"/>
    </location>
</feature>
<dbReference type="InterPro" id="IPR025511">
    <property type="entry name" value="DUF4398"/>
</dbReference>